<reference evidence="1" key="1">
    <citation type="journal article" date="2023" name="Front. Microbiol.">
        <title>Genomic-based phylogenetic and metabolic analyses of the genus Natronomonas, and description of Natronomonas aquatica sp. nov.</title>
        <authorList>
            <person name="Garcia-Roldan A."/>
            <person name="Duran-Viseras A."/>
            <person name="de la Haba R.R."/>
            <person name="Corral P."/>
            <person name="Sanchez-Porro C."/>
            <person name="Ventosa A."/>
        </authorList>
    </citation>
    <scope>NUCLEOTIDE SEQUENCE</scope>
    <source>
        <strain evidence="1">F2-12</strain>
    </source>
</reference>
<accession>A0A9R1CR57</accession>
<sequence>MPLRPVDTDTLEDVCESIARENYGFIYIAEDKNEIKNAYEGRDTSLLKADELSTSDIRKGLSEIAADDFTDFDQIRDGVFYIDQFGAVGNEEITNELTMLFSQQIVVTGERLRSVFSLAIDDLEFFVDELESRGYLRRIRAGQNDYYTIGPKLKERADDVGLDSKLAQDAVNGKISHSDLESVIDVSATTDVIRYLENEDLIIDLDGEYLVNSLLEEYGQHLADEIDEAVGSEFETATYILQEDEFEQVVENEIRDRFDVLSRAREVEREIIKQTKSALEDRLDVETDRTIAIQKEEFRQHTEAEARRILEDVQAEVDTEPGKIDGWVEAAEEHFEEIRVSNTNAVNDHIREEIEQRYKEIVNDEKFGGMAL</sequence>
<dbReference type="RefSeq" id="WP_256028259.1">
    <property type="nucleotide sequence ID" value="NZ_JAHLKM010000002.1"/>
</dbReference>
<dbReference type="AlphaFoldDB" id="A0A9R1CR57"/>
<protein>
    <submittedName>
        <fullName evidence="1">Uncharacterized protein</fullName>
    </submittedName>
</protein>
<proteinExistence type="predicted"/>
<dbReference type="Proteomes" id="UP001139494">
    <property type="component" value="Unassembled WGS sequence"/>
</dbReference>
<dbReference type="EMBL" id="JAHLKM010000002">
    <property type="protein sequence ID" value="MCQ4332337.1"/>
    <property type="molecule type" value="Genomic_DNA"/>
</dbReference>
<comment type="caution">
    <text evidence="1">The sequence shown here is derived from an EMBL/GenBank/DDBJ whole genome shotgun (WGS) entry which is preliminary data.</text>
</comment>
<evidence type="ECO:0000313" key="2">
    <source>
        <dbReference type="Proteomes" id="UP001139494"/>
    </source>
</evidence>
<organism evidence="1 2">
    <name type="scientific">Natronomonas aquatica</name>
    <dbReference type="NCBI Taxonomy" id="2841590"/>
    <lineage>
        <taxon>Archaea</taxon>
        <taxon>Methanobacteriati</taxon>
        <taxon>Methanobacteriota</taxon>
        <taxon>Stenosarchaea group</taxon>
        <taxon>Halobacteria</taxon>
        <taxon>Halobacteriales</taxon>
        <taxon>Natronomonadaceae</taxon>
        <taxon>Natronomonas</taxon>
    </lineage>
</organism>
<keyword evidence="2" id="KW-1185">Reference proteome</keyword>
<gene>
    <name evidence="1" type="ORF">KM295_02305</name>
</gene>
<name>A0A9R1CR57_9EURY</name>
<evidence type="ECO:0000313" key="1">
    <source>
        <dbReference type="EMBL" id="MCQ4332337.1"/>
    </source>
</evidence>